<dbReference type="Gene3D" id="1.25.40.10">
    <property type="entry name" value="Tetratricopeptide repeat domain"/>
    <property type="match status" value="1"/>
</dbReference>
<evidence type="ECO:0000256" key="6">
    <source>
        <dbReference type="ARBA" id="ARBA00023002"/>
    </source>
</evidence>
<evidence type="ECO:0000256" key="2">
    <source>
        <dbReference type="ARBA" id="ARBA00022723"/>
    </source>
</evidence>
<dbReference type="PANTHER" id="PTHR10869:SF244">
    <property type="entry name" value="PROLYL 4-HYDROXYLASE SUBUNIT ALPHA-2"/>
    <property type="match status" value="1"/>
</dbReference>
<dbReference type="InterPro" id="IPR005123">
    <property type="entry name" value="Oxoglu/Fe-dep_dioxygenase_dom"/>
</dbReference>
<protein>
    <submittedName>
        <fullName evidence="10">Prolyl 4hydroxylase subunit alpha1like [Saccoglossus kowalevskii]</fullName>
    </submittedName>
</protein>
<sequence>MYGAMNGIFLLQETYDLDPLDFSNGIIQNKYMTPITVDIQLKIDDMEYLGKLSYNRGYYDRAVDWIMAALMKNNKNKDSSNYIRLNKTLSTLMRAHDEFLEKRGSPAGSDWRTYVTPFNERLAKKKKYKRALKKNNGNRRYKMVPILGRRLNPREKWEQFNRLCRGENLRSPSDEVQLKSFYLHHNDPYLKLGPFKVEVNNIEPSLIVIKDFIFDREGESYRNYAEDKLSRSFSLSNDGNRQVTLTRTSKQTWLFEKNLTISKIITKRIELATGLVAETLYGNEPYQVANYGLGGVYNSHMDSGGTIMPEFNELGDRVATVMAYLSDVGAGGGTTFPSLGVKVTPEKGAAVFWYNIDKNGMQDYNMFHGGCPVLTGSKWITNKWIRQLSNWEKHSCTMSYGKPLKRFEVPSNFPK</sequence>
<dbReference type="InterPro" id="IPR011990">
    <property type="entry name" value="TPR-like_helical_dom_sf"/>
</dbReference>
<dbReference type="PANTHER" id="PTHR10869">
    <property type="entry name" value="PROLYL 4-HYDROXYLASE ALPHA SUBUNIT"/>
    <property type="match status" value="1"/>
</dbReference>
<name>A0A0K2TVZ4_LEPSM</name>
<dbReference type="GO" id="GO:0031418">
    <property type="term" value="F:L-ascorbic acid binding"/>
    <property type="evidence" value="ECO:0007669"/>
    <property type="project" value="UniProtKB-KW"/>
</dbReference>
<organism evidence="10">
    <name type="scientific">Lepeophtheirus salmonis</name>
    <name type="common">Salmon louse</name>
    <name type="synonym">Caligus salmonis</name>
    <dbReference type="NCBI Taxonomy" id="72036"/>
    <lineage>
        <taxon>Eukaryota</taxon>
        <taxon>Metazoa</taxon>
        <taxon>Ecdysozoa</taxon>
        <taxon>Arthropoda</taxon>
        <taxon>Crustacea</taxon>
        <taxon>Multicrustacea</taxon>
        <taxon>Hexanauplia</taxon>
        <taxon>Copepoda</taxon>
        <taxon>Siphonostomatoida</taxon>
        <taxon>Caligidae</taxon>
        <taxon>Lepeophtheirus</taxon>
    </lineage>
</organism>
<dbReference type="AlphaFoldDB" id="A0A0K2TVZ4"/>
<evidence type="ECO:0000256" key="3">
    <source>
        <dbReference type="ARBA" id="ARBA00022824"/>
    </source>
</evidence>
<comment type="cofactor">
    <cofactor evidence="1">
        <name>L-ascorbate</name>
        <dbReference type="ChEBI" id="CHEBI:38290"/>
    </cofactor>
</comment>
<dbReference type="InterPro" id="IPR006620">
    <property type="entry name" value="Pro_4_hyd_alph"/>
</dbReference>
<dbReference type="PROSITE" id="PS51471">
    <property type="entry name" value="FE2OG_OXY"/>
    <property type="match status" value="1"/>
</dbReference>
<dbReference type="EMBL" id="HACA01012195">
    <property type="protein sequence ID" value="CDW29556.1"/>
    <property type="molecule type" value="Transcribed_RNA"/>
</dbReference>
<evidence type="ECO:0000313" key="10">
    <source>
        <dbReference type="EMBL" id="CDW29556.1"/>
    </source>
</evidence>
<keyword evidence="8" id="KW-0325">Glycoprotein</keyword>
<dbReference type="InterPro" id="IPR044862">
    <property type="entry name" value="Pro_4_hyd_alph_FE2OG_OXY"/>
</dbReference>
<dbReference type="Pfam" id="PF13640">
    <property type="entry name" value="2OG-FeII_Oxy_3"/>
    <property type="match status" value="1"/>
</dbReference>
<dbReference type="Gene3D" id="2.60.120.620">
    <property type="entry name" value="q2cbj1_9rhob like domain"/>
    <property type="match status" value="1"/>
</dbReference>
<dbReference type="GO" id="GO:0005506">
    <property type="term" value="F:iron ion binding"/>
    <property type="evidence" value="ECO:0007669"/>
    <property type="project" value="InterPro"/>
</dbReference>
<keyword evidence="5" id="KW-0223">Dioxygenase</keyword>
<feature type="domain" description="Fe2OG dioxygenase" evidence="9">
    <location>
        <begin position="282"/>
        <end position="387"/>
    </location>
</feature>
<dbReference type="OrthoDB" id="420380at2759"/>
<dbReference type="GO" id="GO:0005783">
    <property type="term" value="C:endoplasmic reticulum"/>
    <property type="evidence" value="ECO:0007669"/>
    <property type="project" value="TreeGrafter"/>
</dbReference>
<evidence type="ECO:0000256" key="4">
    <source>
        <dbReference type="ARBA" id="ARBA00022896"/>
    </source>
</evidence>
<evidence type="ECO:0000259" key="9">
    <source>
        <dbReference type="PROSITE" id="PS51471"/>
    </source>
</evidence>
<keyword evidence="3" id="KW-0256">Endoplasmic reticulum</keyword>
<dbReference type="InterPro" id="IPR045054">
    <property type="entry name" value="P4HA-like"/>
</dbReference>
<evidence type="ECO:0000256" key="8">
    <source>
        <dbReference type="ARBA" id="ARBA00023180"/>
    </source>
</evidence>
<evidence type="ECO:0000256" key="1">
    <source>
        <dbReference type="ARBA" id="ARBA00001961"/>
    </source>
</evidence>
<keyword evidence="7" id="KW-0408">Iron</keyword>
<keyword evidence="2" id="KW-0479">Metal-binding</keyword>
<dbReference type="GO" id="GO:0004656">
    <property type="term" value="F:procollagen-proline 4-dioxygenase activity"/>
    <property type="evidence" value="ECO:0007669"/>
    <property type="project" value="TreeGrafter"/>
</dbReference>
<proteinExistence type="predicted"/>
<keyword evidence="4" id="KW-0847">Vitamin C</keyword>
<evidence type="ECO:0000256" key="5">
    <source>
        <dbReference type="ARBA" id="ARBA00022964"/>
    </source>
</evidence>
<dbReference type="SMART" id="SM00702">
    <property type="entry name" value="P4Hc"/>
    <property type="match status" value="1"/>
</dbReference>
<keyword evidence="6" id="KW-0560">Oxidoreductase</keyword>
<reference evidence="10" key="1">
    <citation type="submission" date="2014-05" db="EMBL/GenBank/DDBJ databases">
        <authorList>
            <person name="Chronopoulou M."/>
        </authorList>
    </citation>
    <scope>NUCLEOTIDE SEQUENCE</scope>
    <source>
        <tissue evidence="10">Whole organism</tissue>
    </source>
</reference>
<evidence type="ECO:0000256" key="7">
    <source>
        <dbReference type="ARBA" id="ARBA00023004"/>
    </source>
</evidence>
<accession>A0A0K2TVZ4</accession>